<dbReference type="PANTHER" id="PTHR45339">
    <property type="entry name" value="HYBRID SIGNAL TRANSDUCTION HISTIDINE KINASE J"/>
    <property type="match status" value="1"/>
</dbReference>
<dbReference type="EMBL" id="CACVAR010000315">
    <property type="protein sequence ID" value="CAA6820595.1"/>
    <property type="molecule type" value="Genomic_DNA"/>
</dbReference>
<evidence type="ECO:0000256" key="3">
    <source>
        <dbReference type="PROSITE-ProRule" id="PRU00169"/>
    </source>
</evidence>
<accession>A0A6S6TMU7</accession>
<dbReference type="InterPro" id="IPR011006">
    <property type="entry name" value="CheY-like_superfamily"/>
</dbReference>
<organism evidence="6">
    <name type="scientific">uncultured Sulfurovum sp</name>
    <dbReference type="NCBI Taxonomy" id="269237"/>
    <lineage>
        <taxon>Bacteria</taxon>
        <taxon>Pseudomonadati</taxon>
        <taxon>Campylobacterota</taxon>
        <taxon>Epsilonproteobacteria</taxon>
        <taxon>Campylobacterales</taxon>
        <taxon>Sulfurovaceae</taxon>
        <taxon>Sulfurovum</taxon>
        <taxon>environmental samples</taxon>
    </lineage>
</organism>
<dbReference type="Pfam" id="PF00072">
    <property type="entry name" value="Response_reg"/>
    <property type="match status" value="1"/>
</dbReference>
<dbReference type="GO" id="GO:0005886">
    <property type="term" value="C:plasma membrane"/>
    <property type="evidence" value="ECO:0007669"/>
    <property type="project" value="UniProtKB-SubCell"/>
</dbReference>
<dbReference type="SMART" id="SM00448">
    <property type="entry name" value="REC"/>
    <property type="match status" value="1"/>
</dbReference>
<dbReference type="PANTHER" id="PTHR45339:SF5">
    <property type="entry name" value="HISTIDINE KINASE"/>
    <property type="match status" value="1"/>
</dbReference>
<feature type="modified residue" description="4-aspartylphosphate" evidence="3">
    <location>
        <position position="130"/>
    </location>
</feature>
<feature type="domain" description="Response regulatory" evidence="4">
    <location>
        <begin position="81"/>
        <end position="195"/>
    </location>
</feature>
<protein>
    <recommendedName>
        <fullName evidence="7">Response regulator</fullName>
    </recommendedName>
</protein>
<dbReference type="SUPFAM" id="SSF47226">
    <property type="entry name" value="Histidine-containing phosphotransfer domain, HPT domain"/>
    <property type="match status" value="1"/>
</dbReference>
<dbReference type="GO" id="GO:0000160">
    <property type="term" value="P:phosphorelay signal transduction system"/>
    <property type="evidence" value="ECO:0007669"/>
    <property type="project" value="InterPro"/>
</dbReference>
<dbReference type="InterPro" id="IPR008207">
    <property type="entry name" value="Sig_transdc_His_kin_Hpt_dom"/>
</dbReference>
<proteinExistence type="predicted"/>
<name>A0A6S6TMU7_9BACT</name>
<dbReference type="Gene3D" id="3.40.50.2300">
    <property type="match status" value="1"/>
</dbReference>
<dbReference type="PROSITE" id="PS50894">
    <property type="entry name" value="HPT"/>
    <property type="match status" value="1"/>
</dbReference>
<reference evidence="6" key="1">
    <citation type="submission" date="2020-01" db="EMBL/GenBank/DDBJ databases">
        <authorList>
            <person name="Meier V. D."/>
            <person name="Meier V D."/>
        </authorList>
    </citation>
    <scope>NUCLEOTIDE SEQUENCE</scope>
    <source>
        <strain evidence="6">HLG_WM_MAG_03</strain>
    </source>
</reference>
<dbReference type="InterPro" id="IPR036641">
    <property type="entry name" value="HPT_dom_sf"/>
</dbReference>
<evidence type="ECO:0000259" key="5">
    <source>
        <dbReference type="PROSITE" id="PS50894"/>
    </source>
</evidence>
<dbReference type="InterPro" id="IPR001789">
    <property type="entry name" value="Sig_transdc_resp-reg_receiver"/>
</dbReference>
<evidence type="ECO:0000313" key="6">
    <source>
        <dbReference type="EMBL" id="CAA6820595.1"/>
    </source>
</evidence>
<gene>
    <name evidence="6" type="ORF">HELGO_WM53087</name>
</gene>
<feature type="modified residue" description="Phosphohistidine" evidence="2">
    <location>
        <position position="268"/>
    </location>
</feature>
<dbReference type="SUPFAM" id="SSF52172">
    <property type="entry name" value="CheY-like"/>
    <property type="match status" value="1"/>
</dbReference>
<dbReference type="GO" id="GO:0005524">
    <property type="term" value="F:ATP binding"/>
    <property type="evidence" value="ECO:0007669"/>
    <property type="project" value="UniProtKB-KW"/>
</dbReference>
<dbReference type="PROSITE" id="PS50110">
    <property type="entry name" value="RESPONSE_REGULATORY"/>
    <property type="match status" value="1"/>
</dbReference>
<dbReference type="Gene3D" id="1.20.120.160">
    <property type="entry name" value="HPT domain"/>
    <property type="match status" value="1"/>
</dbReference>
<dbReference type="AlphaFoldDB" id="A0A6S6TMU7"/>
<evidence type="ECO:0000259" key="4">
    <source>
        <dbReference type="PROSITE" id="PS50110"/>
    </source>
</evidence>
<evidence type="ECO:0000256" key="1">
    <source>
        <dbReference type="ARBA" id="ARBA00022553"/>
    </source>
</evidence>
<feature type="non-terminal residue" evidence="6">
    <location>
        <position position="1"/>
    </location>
</feature>
<keyword evidence="1 3" id="KW-0597">Phosphoprotein</keyword>
<evidence type="ECO:0000256" key="2">
    <source>
        <dbReference type="PROSITE-ProRule" id="PRU00110"/>
    </source>
</evidence>
<sequence>EHIVITFESWNCQPLIQKEHNVILIQESIGQRVKEELDKNVYHISSFSDYPSELYNAILELNYTPTEEEVVVLNEPHLQLNILIAEDYDINRILINEMLMRYNITPDFAMNGEEAILMVQKKDYDLILMDINMPVLNGIDATIELRKLHIDVPIVALTANALEGDKEHFLSVGMNEYISKPIHPETLHDLLLRYAEKKDAGLVIQTGEVCELEKLLDSLKNAKKIMHFNNEVLSRLFDSFVMNTVTILAQITVSVEEENKEAVKVRMHGLKGILRSLQINHLADICEKVEYSDGTLSSEEFWDLTNKVLKLLASIHEQKEVIKEGITCLD</sequence>
<feature type="domain" description="HPt" evidence="5">
    <location>
        <begin position="229"/>
        <end position="322"/>
    </location>
</feature>
<evidence type="ECO:0008006" key="7">
    <source>
        <dbReference type="Google" id="ProtNLM"/>
    </source>
</evidence>
<dbReference type="GO" id="GO:0004672">
    <property type="term" value="F:protein kinase activity"/>
    <property type="evidence" value="ECO:0007669"/>
    <property type="project" value="UniProtKB-ARBA"/>
</dbReference>
<dbReference type="CDD" id="cd17546">
    <property type="entry name" value="REC_hyHK_CKI1_RcsC-like"/>
    <property type="match status" value="1"/>
</dbReference>